<feature type="domain" description="FAD/NAD(P)-binding" evidence="6">
    <location>
        <begin position="4"/>
        <end position="283"/>
    </location>
</feature>
<keyword evidence="4" id="KW-0560">Oxidoreductase</keyword>
<dbReference type="PANTHER" id="PTHR43735">
    <property type="entry name" value="APOPTOSIS-INDUCING FACTOR 1"/>
    <property type="match status" value="1"/>
</dbReference>
<gene>
    <name evidence="7" type="ORF">SAMN04487819_101260</name>
</gene>
<sequence length="362" mass="38253">MTATVVVVGGGYGGITAARAIDEFAEVVLVEPRDTFVHNVAALRALVEPSWLDLIFLPYDNLLGNGRVIRDRAVRVDHSAVTLASGERIEADYVVLATGSSYPFPAKVDVTDSALAVKKLRTTHDALADSRGVLLLGAGPAGLELAGEIKHGWPNKSVTVVDPAPEPLSAVPFPAELRAELRRQLDELGVELSFGNPLAEQPPSEPGEPGAFSVTTRPGERIDADLWFRCYGVVPTSGYLDEELAVARREDGALDVTSELRLPGQDHVFAIGDLTSIPEAKTAKAAELHAGVVAANIRALADDEGELTRYEPAPPAISLPLGPAGGVSYSPSAGVLGAERTSRLKGTSMRREVYTALLNLDG</sequence>
<organism evidence="7 8">
    <name type="scientific">Actinopolyspora alba</name>
    <dbReference type="NCBI Taxonomy" id="673379"/>
    <lineage>
        <taxon>Bacteria</taxon>
        <taxon>Bacillati</taxon>
        <taxon>Actinomycetota</taxon>
        <taxon>Actinomycetes</taxon>
        <taxon>Actinopolysporales</taxon>
        <taxon>Actinopolysporaceae</taxon>
        <taxon>Actinopolyspora</taxon>
        <taxon>Actinopolyspora alba group</taxon>
    </lineage>
</organism>
<dbReference type="RefSeq" id="WP_092922480.1">
    <property type="nucleotide sequence ID" value="NZ_FOMZ01000001.1"/>
</dbReference>
<dbReference type="GO" id="GO:0005737">
    <property type="term" value="C:cytoplasm"/>
    <property type="evidence" value="ECO:0007669"/>
    <property type="project" value="TreeGrafter"/>
</dbReference>
<evidence type="ECO:0000313" key="7">
    <source>
        <dbReference type="EMBL" id="SFD60715.1"/>
    </source>
</evidence>
<dbReference type="InterPro" id="IPR036188">
    <property type="entry name" value="FAD/NAD-bd_sf"/>
</dbReference>
<proteinExistence type="inferred from homology"/>
<dbReference type="Pfam" id="PF07992">
    <property type="entry name" value="Pyr_redox_2"/>
    <property type="match status" value="1"/>
</dbReference>
<dbReference type="Gene3D" id="3.50.50.100">
    <property type="match status" value="1"/>
</dbReference>
<evidence type="ECO:0000256" key="1">
    <source>
        <dbReference type="ARBA" id="ARBA00006442"/>
    </source>
</evidence>
<reference evidence="8" key="1">
    <citation type="submission" date="2016-10" db="EMBL/GenBank/DDBJ databases">
        <authorList>
            <person name="Varghese N."/>
            <person name="Submissions S."/>
        </authorList>
    </citation>
    <scope>NUCLEOTIDE SEQUENCE [LARGE SCALE GENOMIC DNA]</scope>
    <source>
        <strain evidence="8">DSM 45004</strain>
    </source>
</reference>
<keyword evidence="3" id="KW-0274">FAD</keyword>
<protein>
    <submittedName>
        <fullName evidence="7">NADH dehydrogenase, FAD-containing subunit</fullName>
    </submittedName>
</protein>
<dbReference type="GO" id="GO:0050660">
    <property type="term" value="F:flavin adenine dinucleotide binding"/>
    <property type="evidence" value="ECO:0007669"/>
    <property type="project" value="TreeGrafter"/>
</dbReference>
<feature type="region of interest" description="Disordered" evidence="5">
    <location>
        <begin position="195"/>
        <end position="214"/>
    </location>
</feature>
<name>A0A1I1TQP0_9ACTN</name>
<comment type="similarity">
    <text evidence="1">Belongs to the FAD-dependent oxidoreductase family.</text>
</comment>
<dbReference type="PANTHER" id="PTHR43735:SF3">
    <property type="entry name" value="FERROPTOSIS SUPPRESSOR PROTEIN 1"/>
    <property type="match status" value="1"/>
</dbReference>
<evidence type="ECO:0000313" key="8">
    <source>
        <dbReference type="Proteomes" id="UP000198716"/>
    </source>
</evidence>
<dbReference type="GO" id="GO:0004174">
    <property type="term" value="F:electron-transferring-flavoprotein dehydrogenase activity"/>
    <property type="evidence" value="ECO:0007669"/>
    <property type="project" value="TreeGrafter"/>
</dbReference>
<keyword evidence="8" id="KW-1185">Reference proteome</keyword>
<evidence type="ECO:0000256" key="5">
    <source>
        <dbReference type="SAM" id="MobiDB-lite"/>
    </source>
</evidence>
<evidence type="ECO:0000259" key="6">
    <source>
        <dbReference type="Pfam" id="PF07992"/>
    </source>
</evidence>
<evidence type="ECO:0000256" key="2">
    <source>
        <dbReference type="ARBA" id="ARBA00022630"/>
    </source>
</evidence>
<dbReference type="AlphaFoldDB" id="A0A1I1TQP0"/>
<dbReference type="InterPro" id="IPR023753">
    <property type="entry name" value="FAD/NAD-binding_dom"/>
</dbReference>
<dbReference type="Proteomes" id="UP000198716">
    <property type="component" value="Unassembled WGS sequence"/>
</dbReference>
<dbReference type="EMBL" id="FOMZ01000001">
    <property type="protein sequence ID" value="SFD60715.1"/>
    <property type="molecule type" value="Genomic_DNA"/>
</dbReference>
<keyword evidence="2" id="KW-0285">Flavoprotein</keyword>
<dbReference type="PRINTS" id="PR00368">
    <property type="entry name" value="FADPNR"/>
</dbReference>
<evidence type="ECO:0000256" key="4">
    <source>
        <dbReference type="ARBA" id="ARBA00023002"/>
    </source>
</evidence>
<accession>A0A1I1TQP0</accession>
<dbReference type="SUPFAM" id="SSF51905">
    <property type="entry name" value="FAD/NAD(P)-binding domain"/>
    <property type="match status" value="1"/>
</dbReference>
<evidence type="ECO:0000256" key="3">
    <source>
        <dbReference type="ARBA" id="ARBA00022827"/>
    </source>
</evidence>